<dbReference type="RefSeq" id="WP_240769552.1">
    <property type="nucleotide sequence ID" value="NZ_JBHSNS010000008.1"/>
</dbReference>
<evidence type="ECO:0000256" key="1">
    <source>
        <dbReference type="ARBA" id="ARBA00022679"/>
    </source>
</evidence>
<reference evidence="5" key="1">
    <citation type="journal article" date="2019" name="Int. J. Syst. Evol. Microbiol.">
        <title>The Global Catalogue of Microorganisms (GCM) 10K type strain sequencing project: providing services to taxonomists for standard genome sequencing and annotation.</title>
        <authorList>
            <consortium name="The Broad Institute Genomics Platform"/>
            <consortium name="The Broad Institute Genome Sequencing Center for Infectious Disease"/>
            <person name="Wu L."/>
            <person name="Ma J."/>
        </authorList>
    </citation>
    <scope>NUCLEOTIDE SEQUENCE [LARGE SCALE GENOMIC DNA]</scope>
    <source>
        <strain evidence="5">YIM 94188</strain>
    </source>
</reference>
<dbReference type="EMBL" id="JBHSNS010000008">
    <property type="protein sequence ID" value="MFC5730436.1"/>
    <property type="molecule type" value="Genomic_DNA"/>
</dbReference>
<evidence type="ECO:0000259" key="3">
    <source>
        <dbReference type="Pfam" id="PF12804"/>
    </source>
</evidence>
<dbReference type="GO" id="GO:0016779">
    <property type="term" value="F:nucleotidyltransferase activity"/>
    <property type="evidence" value="ECO:0007669"/>
    <property type="project" value="UniProtKB-KW"/>
</dbReference>
<protein>
    <submittedName>
        <fullName evidence="4">Molybdenum cofactor guanylyltransferase</fullName>
    </submittedName>
</protein>
<organism evidence="4 5">
    <name type="scientific">Nocardioides vastitatis</name>
    <dbReference type="NCBI Taxonomy" id="2568655"/>
    <lineage>
        <taxon>Bacteria</taxon>
        <taxon>Bacillati</taxon>
        <taxon>Actinomycetota</taxon>
        <taxon>Actinomycetes</taxon>
        <taxon>Propionibacteriales</taxon>
        <taxon>Nocardioidaceae</taxon>
        <taxon>Nocardioides</taxon>
    </lineage>
</organism>
<keyword evidence="1" id="KW-0808">Transferase</keyword>
<comment type="caution">
    <text evidence="4">The sequence shown here is derived from an EMBL/GenBank/DDBJ whole genome shotgun (WGS) entry which is preliminary data.</text>
</comment>
<dbReference type="SUPFAM" id="SSF53448">
    <property type="entry name" value="Nucleotide-diphospho-sugar transferases"/>
    <property type="match status" value="1"/>
</dbReference>
<keyword evidence="4" id="KW-0548">Nucleotidyltransferase</keyword>
<evidence type="ECO:0000256" key="2">
    <source>
        <dbReference type="SAM" id="MobiDB-lite"/>
    </source>
</evidence>
<dbReference type="InterPro" id="IPR025877">
    <property type="entry name" value="MobA-like_NTP_Trfase"/>
</dbReference>
<dbReference type="PANTHER" id="PTHR19136:SF81">
    <property type="entry name" value="MOLYBDENUM COFACTOR GUANYLYLTRANSFERASE"/>
    <property type="match status" value="1"/>
</dbReference>
<gene>
    <name evidence="4" type="ORF">ACFPQB_16040</name>
</gene>
<name>A0ABW0ZHR3_9ACTN</name>
<evidence type="ECO:0000313" key="4">
    <source>
        <dbReference type="EMBL" id="MFC5730436.1"/>
    </source>
</evidence>
<sequence>MIEPGLSAFAAVVLAGGRATRLGGADKASIEIDGRTLLEHALDAVIDAGEVVVVGEQVPTDRPVTFVVEEPRFGGPAAGLLTGRGMLLRRFPTIAVLAVDMPHLTSATFRRLHEAAIGHDGAALTDADGRRQLALVVETARLDAVSPDLEGRHGLAIHTLLAPLDLVGVPALGPEARDIDSWSDLRDARSEQPDPRAGTDAFEG</sequence>
<dbReference type="Pfam" id="PF12804">
    <property type="entry name" value="NTP_transf_3"/>
    <property type="match status" value="1"/>
</dbReference>
<proteinExistence type="predicted"/>
<dbReference type="Gene3D" id="3.90.550.10">
    <property type="entry name" value="Spore Coat Polysaccharide Biosynthesis Protein SpsA, Chain A"/>
    <property type="match status" value="1"/>
</dbReference>
<dbReference type="Proteomes" id="UP001596072">
    <property type="component" value="Unassembled WGS sequence"/>
</dbReference>
<dbReference type="PANTHER" id="PTHR19136">
    <property type="entry name" value="MOLYBDENUM COFACTOR GUANYLYLTRANSFERASE"/>
    <property type="match status" value="1"/>
</dbReference>
<feature type="region of interest" description="Disordered" evidence="2">
    <location>
        <begin position="180"/>
        <end position="204"/>
    </location>
</feature>
<evidence type="ECO:0000313" key="5">
    <source>
        <dbReference type="Proteomes" id="UP001596072"/>
    </source>
</evidence>
<keyword evidence="5" id="KW-1185">Reference proteome</keyword>
<dbReference type="InterPro" id="IPR029044">
    <property type="entry name" value="Nucleotide-diphossugar_trans"/>
</dbReference>
<accession>A0ABW0ZHR3</accession>
<feature type="domain" description="MobA-like NTP transferase" evidence="3">
    <location>
        <begin position="11"/>
        <end position="155"/>
    </location>
</feature>
<feature type="compositionally biased region" description="Basic and acidic residues" evidence="2">
    <location>
        <begin position="180"/>
        <end position="194"/>
    </location>
</feature>